<accession>A0ABD3PYT2</accession>
<dbReference type="Proteomes" id="UP001516023">
    <property type="component" value="Unassembled WGS sequence"/>
</dbReference>
<evidence type="ECO:0000313" key="2">
    <source>
        <dbReference type="EMBL" id="KAL3793240.1"/>
    </source>
</evidence>
<organism evidence="2 3">
    <name type="scientific">Cyclotella cryptica</name>
    <dbReference type="NCBI Taxonomy" id="29204"/>
    <lineage>
        <taxon>Eukaryota</taxon>
        <taxon>Sar</taxon>
        <taxon>Stramenopiles</taxon>
        <taxon>Ochrophyta</taxon>
        <taxon>Bacillariophyta</taxon>
        <taxon>Coscinodiscophyceae</taxon>
        <taxon>Thalassiosirophycidae</taxon>
        <taxon>Stephanodiscales</taxon>
        <taxon>Stephanodiscaceae</taxon>
        <taxon>Cyclotella</taxon>
    </lineage>
</organism>
<dbReference type="AlphaFoldDB" id="A0ABD3PYT2"/>
<name>A0ABD3PYT2_9STRA</name>
<keyword evidence="1" id="KW-0812">Transmembrane</keyword>
<gene>
    <name evidence="2" type="ORF">HJC23_000782</name>
</gene>
<keyword evidence="1" id="KW-1133">Transmembrane helix</keyword>
<proteinExistence type="predicted"/>
<evidence type="ECO:0000313" key="3">
    <source>
        <dbReference type="Proteomes" id="UP001516023"/>
    </source>
</evidence>
<feature type="transmembrane region" description="Helical" evidence="1">
    <location>
        <begin position="61"/>
        <end position="86"/>
    </location>
</feature>
<dbReference type="EMBL" id="JABMIG020000093">
    <property type="protein sequence ID" value="KAL3793240.1"/>
    <property type="molecule type" value="Genomic_DNA"/>
</dbReference>
<comment type="caution">
    <text evidence="2">The sequence shown here is derived from an EMBL/GenBank/DDBJ whole genome shotgun (WGS) entry which is preliminary data.</text>
</comment>
<keyword evidence="3" id="KW-1185">Reference proteome</keyword>
<evidence type="ECO:0000256" key="1">
    <source>
        <dbReference type="SAM" id="Phobius"/>
    </source>
</evidence>
<keyword evidence="1" id="KW-0472">Membrane</keyword>
<sequence length="90" mass="9768">MLRSTAGQTKNQVGKQWALRDKLLELDAASVAVGAVGQSVWFEVLAMSHRRAMGGYEGGQWAGWANLGSLALVSFCAVAEVGWLMWISRE</sequence>
<protein>
    <submittedName>
        <fullName evidence="2">Uncharacterized protein</fullName>
    </submittedName>
</protein>
<reference evidence="2 3" key="1">
    <citation type="journal article" date="2020" name="G3 (Bethesda)">
        <title>Improved Reference Genome for Cyclotella cryptica CCMP332, a Model for Cell Wall Morphogenesis, Salinity Adaptation, and Lipid Production in Diatoms (Bacillariophyta).</title>
        <authorList>
            <person name="Roberts W.R."/>
            <person name="Downey K.M."/>
            <person name="Ruck E.C."/>
            <person name="Traller J.C."/>
            <person name="Alverson A.J."/>
        </authorList>
    </citation>
    <scope>NUCLEOTIDE SEQUENCE [LARGE SCALE GENOMIC DNA]</scope>
    <source>
        <strain evidence="2 3">CCMP332</strain>
    </source>
</reference>